<dbReference type="PANTHER" id="PTHR11879:SF22">
    <property type="entry name" value="ASPARTATE AMINOTRANSFERASE, MITOCHONDRIAL"/>
    <property type="match status" value="1"/>
</dbReference>
<dbReference type="Gene3D" id="3.90.1150.10">
    <property type="entry name" value="Aspartate Aminotransferase, domain 1"/>
    <property type="match status" value="1"/>
</dbReference>
<feature type="transmembrane region" description="Helical" evidence="16">
    <location>
        <begin position="438"/>
        <end position="459"/>
    </location>
</feature>
<evidence type="ECO:0000256" key="14">
    <source>
        <dbReference type="RuleBase" id="RU000480"/>
    </source>
</evidence>
<protein>
    <recommendedName>
        <fullName evidence="14">Aspartate aminotransferase</fullName>
        <ecNumber evidence="14">2.6.1.1</ecNumber>
    </recommendedName>
</protein>
<evidence type="ECO:0000256" key="11">
    <source>
        <dbReference type="ARBA" id="ARBA00022989"/>
    </source>
</evidence>
<evidence type="ECO:0000256" key="4">
    <source>
        <dbReference type="ARBA" id="ARBA00010992"/>
    </source>
</evidence>
<comment type="cofactor">
    <cofactor evidence="1">
        <name>pyridoxal 5'-phosphate</name>
        <dbReference type="ChEBI" id="CHEBI:597326"/>
    </cofactor>
</comment>
<evidence type="ECO:0000256" key="3">
    <source>
        <dbReference type="ARBA" id="ARBA00007441"/>
    </source>
</evidence>
<feature type="transmembrane region" description="Helical" evidence="16">
    <location>
        <begin position="789"/>
        <end position="805"/>
    </location>
</feature>
<evidence type="ECO:0000256" key="15">
    <source>
        <dbReference type="SAM" id="MobiDB-lite"/>
    </source>
</evidence>
<dbReference type="SUPFAM" id="SSF103473">
    <property type="entry name" value="MFS general substrate transporter"/>
    <property type="match status" value="1"/>
</dbReference>
<evidence type="ECO:0000256" key="7">
    <source>
        <dbReference type="ARBA" id="ARBA00022576"/>
    </source>
</evidence>
<dbReference type="InterPro" id="IPR015424">
    <property type="entry name" value="PyrdxlP-dep_Trfase"/>
</dbReference>
<evidence type="ECO:0000256" key="2">
    <source>
        <dbReference type="ARBA" id="ARBA00004141"/>
    </source>
</evidence>
<feature type="transmembrane region" description="Helical" evidence="16">
    <location>
        <begin position="499"/>
        <end position="522"/>
    </location>
</feature>
<keyword evidence="11 16" id="KW-1133">Transmembrane helix</keyword>
<keyword evidence="19" id="KW-1185">Reference proteome</keyword>
<keyword evidence="10" id="KW-0663">Pyridoxal phosphate</keyword>
<dbReference type="InterPro" id="IPR036259">
    <property type="entry name" value="MFS_trans_sf"/>
</dbReference>
<dbReference type="PROSITE" id="PS50850">
    <property type="entry name" value="MFS"/>
    <property type="match status" value="1"/>
</dbReference>
<dbReference type="InterPro" id="IPR015421">
    <property type="entry name" value="PyrdxlP-dep_Trfase_major"/>
</dbReference>
<keyword evidence="12 16" id="KW-0472">Membrane</keyword>
<dbReference type="NCBIfam" id="NF006719">
    <property type="entry name" value="PRK09257.1"/>
    <property type="match status" value="1"/>
</dbReference>
<feature type="region of interest" description="Disordered" evidence="15">
    <location>
        <begin position="261"/>
        <end position="310"/>
    </location>
</feature>
<feature type="transmembrane region" description="Helical" evidence="16">
    <location>
        <begin position="466"/>
        <end position="487"/>
    </location>
</feature>
<dbReference type="InterPro" id="IPR004838">
    <property type="entry name" value="NHTrfase_class1_PyrdxlP-BS"/>
</dbReference>
<evidence type="ECO:0000256" key="8">
    <source>
        <dbReference type="ARBA" id="ARBA00022679"/>
    </source>
</evidence>
<evidence type="ECO:0000313" key="18">
    <source>
        <dbReference type="EMBL" id="KAK4094785.1"/>
    </source>
</evidence>
<dbReference type="InterPro" id="IPR020846">
    <property type="entry name" value="MFS_dom"/>
</dbReference>
<comment type="subunit">
    <text evidence="5 14">Homodimer.</text>
</comment>
<gene>
    <name evidence="18" type="ORF">Purlil1_481</name>
</gene>
<dbReference type="InterPro" id="IPR005828">
    <property type="entry name" value="MFS_sugar_transport-like"/>
</dbReference>
<dbReference type="PANTHER" id="PTHR11879">
    <property type="entry name" value="ASPARTATE AMINOTRANSFERASE"/>
    <property type="match status" value="1"/>
</dbReference>
<comment type="catalytic activity">
    <reaction evidence="13 14">
        <text>L-aspartate + 2-oxoglutarate = oxaloacetate + L-glutamate</text>
        <dbReference type="Rhea" id="RHEA:21824"/>
        <dbReference type="ChEBI" id="CHEBI:16452"/>
        <dbReference type="ChEBI" id="CHEBI:16810"/>
        <dbReference type="ChEBI" id="CHEBI:29985"/>
        <dbReference type="ChEBI" id="CHEBI:29991"/>
        <dbReference type="EC" id="2.6.1.1"/>
    </reaction>
</comment>
<dbReference type="InterPro" id="IPR015422">
    <property type="entry name" value="PyrdxlP-dep_Trfase_small"/>
</dbReference>
<dbReference type="Proteomes" id="UP001287286">
    <property type="component" value="Unassembled WGS sequence"/>
</dbReference>
<dbReference type="InterPro" id="IPR004839">
    <property type="entry name" value="Aminotransferase_I/II_large"/>
</dbReference>
<dbReference type="EMBL" id="JAWRVI010000002">
    <property type="protein sequence ID" value="KAK4094785.1"/>
    <property type="molecule type" value="Genomic_DNA"/>
</dbReference>
<comment type="subcellular location">
    <subcellularLocation>
        <location evidence="2">Membrane</location>
        <topology evidence="2">Multi-pass membrane protein</topology>
    </subcellularLocation>
</comment>
<evidence type="ECO:0000256" key="10">
    <source>
        <dbReference type="ARBA" id="ARBA00022898"/>
    </source>
</evidence>
<feature type="compositionally biased region" description="Low complexity" evidence="15">
    <location>
        <begin position="926"/>
        <end position="939"/>
    </location>
</feature>
<name>A0ABR0CEV9_PURLI</name>
<keyword evidence="9 16" id="KW-0812">Transmembrane</keyword>
<reference evidence="18 19" key="1">
    <citation type="journal article" date="2024" name="Microbiol. Resour. Announc.">
        <title>Genome annotations for the ascomycete fungi Trichoderma harzianum, Trichoderma aggressivum, and Purpureocillium lilacinum.</title>
        <authorList>
            <person name="Beijen E.P.W."/>
            <person name="Ohm R.A."/>
        </authorList>
    </citation>
    <scope>NUCLEOTIDE SEQUENCE [LARGE SCALE GENOMIC DNA]</scope>
    <source>
        <strain evidence="18 19">CBS 150709</strain>
    </source>
</reference>
<feature type="domain" description="Major facilitator superfamily (MFS) profile" evidence="17">
    <location>
        <begin position="364"/>
        <end position="811"/>
    </location>
</feature>
<feature type="region of interest" description="Disordered" evidence="15">
    <location>
        <begin position="910"/>
        <end position="994"/>
    </location>
</feature>
<dbReference type="Pfam" id="PF00083">
    <property type="entry name" value="Sugar_tr"/>
    <property type="match status" value="1"/>
</dbReference>
<dbReference type="Gene3D" id="3.40.640.10">
    <property type="entry name" value="Type I PLP-dependent aspartate aminotransferase-like (Major domain)"/>
    <property type="match status" value="1"/>
</dbReference>
<feature type="transmembrane region" description="Helical" evidence="16">
    <location>
        <begin position="534"/>
        <end position="551"/>
    </location>
</feature>
<dbReference type="EC" id="2.6.1.1" evidence="14"/>
<evidence type="ECO:0000259" key="17">
    <source>
        <dbReference type="PROSITE" id="PS50850"/>
    </source>
</evidence>
<dbReference type="Gene3D" id="1.20.1250.20">
    <property type="entry name" value="MFS general substrate transporter like domains"/>
    <property type="match status" value="1"/>
</dbReference>
<evidence type="ECO:0000256" key="16">
    <source>
        <dbReference type="SAM" id="Phobius"/>
    </source>
</evidence>
<evidence type="ECO:0000256" key="12">
    <source>
        <dbReference type="ARBA" id="ARBA00023136"/>
    </source>
</evidence>
<comment type="caution">
    <text evidence="18">The sequence shown here is derived from an EMBL/GenBank/DDBJ whole genome shotgun (WGS) entry which is preliminary data.</text>
</comment>
<dbReference type="InterPro" id="IPR003663">
    <property type="entry name" value="Sugar/inositol_transpt"/>
</dbReference>
<evidence type="ECO:0000256" key="1">
    <source>
        <dbReference type="ARBA" id="ARBA00001933"/>
    </source>
</evidence>
<feature type="transmembrane region" description="Helical" evidence="16">
    <location>
        <begin position="718"/>
        <end position="739"/>
    </location>
</feature>
<dbReference type="SUPFAM" id="SSF53383">
    <property type="entry name" value="PLP-dependent transferases"/>
    <property type="match status" value="1"/>
</dbReference>
<dbReference type="Pfam" id="PF00155">
    <property type="entry name" value="Aminotran_1_2"/>
    <property type="match status" value="1"/>
</dbReference>
<dbReference type="InterPro" id="IPR000796">
    <property type="entry name" value="Asp_trans"/>
</dbReference>
<keyword evidence="8 14" id="KW-0808">Transferase</keyword>
<evidence type="ECO:0000256" key="5">
    <source>
        <dbReference type="ARBA" id="ARBA00011738"/>
    </source>
</evidence>
<comment type="similarity">
    <text evidence="3">Belongs to the class-I pyridoxal-phosphate-dependent aminotransferase family.</text>
</comment>
<keyword evidence="7 14" id="KW-0032">Aminotransferase</keyword>
<dbReference type="NCBIfam" id="TIGR00879">
    <property type="entry name" value="SP"/>
    <property type="match status" value="1"/>
</dbReference>
<comment type="miscellaneous">
    <text evidence="14">In eukaryotes there are cytoplasmic, mitochondrial and chloroplastic isozymes.</text>
</comment>
<dbReference type="PROSITE" id="PS00105">
    <property type="entry name" value="AA_TRANSFER_CLASS_1"/>
    <property type="match status" value="1"/>
</dbReference>
<dbReference type="CDD" id="cd00609">
    <property type="entry name" value="AAT_like"/>
    <property type="match status" value="1"/>
</dbReference>
<evidence type="ECO:0000256" key="6">
    <source>
        <dbReference type="ARBA" id="ARBA00022448"/>
    </source>
</evidence>
<dbReference type="PRINTS" id="PR00799">
    <property type="entry name" value="TRANSAMINASE"/>
</dbReference>
<evidence type="ECO:0000256" key="13">
    <source>
        <dbReference type="ARBA" id="ARBA00049185"/>
    </source>
</evidence>
<evidence type="ECO:0000256" key="9">
    <source>
        <dbReference type="ARBA" id="ARBA00022692"/>
    </source>
</evidence>
<dbReference type="InterPro" id="IPR005829">
    <property type="entry name" value="Sugar_transporter_CS"/>
</dbReference>
<proteinExistence type="inferred from homology"/>
<feature type="transmembrane region" description="Helical" evidence="16">
    <location>
        <begin position="686"/>
        <end position="706"/>
    </location>
</feature>
<evidence type="ECO:0000313" key="19">
    <source>
        <dbReference type="Proteomes" id="UP001287286"/>
    </source>
</evidence>
<accession>A0ABR0CEV9</accession>
<dbReference type="PROSITE" id="PS00217">
    <property type="entry name" value="SUGAR_TRANSPORT_2"/>
    <property type="match status" value="1"/>
</dbReference>
<sequence length="1520" mass="166047">MQPAEVSTAPAVARLPEAMVGCSKLTGQGGQPQFLITVNGGGEVAWGLTSDWLAPASFQAKQGPFGAEEQLIFLQCLEHDAAEPPEAGCSVTGTRSFHAVRGKDWLLSTWGPTARRGGPTDDGLGSWARGDAACVQSRLLRRIWRWECRTCGKGLGRDVFLRLSKNQTAGALRAALLPGFAPSSSRADLRWTTLLPSEDMRPVTSRSVAPRVQNSHASFQYSPILEGVAHHMASPAACRHSGKTTNSQAFNAHLGLAAPTRQAPGRLQPPPPPPKTWLAPPHALPSPQPTAAGPAIMARRSDDSPGAIDAAGVQPVADNATHEHSSDPSKTHRTIIEHARAAASKEQSMTLWQGLKLYPKAVGWSLLISTCIAMEGYDISLVNNFYAFPQFNRKYGVQLADGTYEVPAPWQAGLSNGATVGEIIGLFINGFVSERFGYRYTVMACLVLVAAFTTIFFTAPNVQTLLVAEILCGIPWGIFQTLTVTYASEVCPIALRGYLTTYVNFCWGLGQEIGIGVIHAMLDREDEWAYRIPYALQWMWPLPLFIGIYFAPESPWWLVRKGKTQEAKKSLLRLTSLDRETDFDADETVAMMVHTTALEEKITAGSTYWDCFKGADLRRTEIVCMTWAIQNLSGNSFSNYSTYFLKQAGLSEDKSYSFALGQYAINMVGVFGAWGLMTLGVGRRSLYLYGLCGLCAMLFILGFLGLVPEEHKTQASLATGSIMIVWALFYQLTVGTVCYSLVSELSSRRLQIKTVVLGRNLYNVVGIITNVLTPYMLNPSAWNWRNYTGFFWAGICFMCIIYTYFRLPEPRGRTFAELDVLFEKGVSARKFASTEVDVFHEVVEEKVMNQYEDIVDSPAKGAKGATLVAAQVRCRALPPEDSAGERAPNLTWASQGTSALPYRGRRCAPSFRGAPFQGPRHLELQPPGAAEGSPGAARRPPAPGSCTSRRAPAFGPTGRCFFGLTSRTSLQTGQRRRLDSPRPPSPPLPQTHSYLNRPAIEFAGLLRPVRPPGTLQLPTMLSALRVAAARQPVLRRAAGFNAVAARAASTWANVPQGPPVSPPHPSELAQLIEQAANRHLRAGCHSWYVAQLRRASGLQRPPGHPVRLALRLLLTDSCAAGITEAFKADSFDKKINLAALAGKTRQTRKLTSSTGVGAYRDDKGKPYVLPSVREAERKVVDEKLNKEYAGITGVPEFPALAAKLAYGADSPVLDRVAITQSISGTGALRLGAAFLERFHPGDKKIYIPTPSWANHKAVFTDAGLNVQQYRYYNKDTIGLDFEGMIADIEAAPKGSIFLLHACAHNPTGVDPTPEQWKEVSKVVKKQGHFAFFDMAYQGFASGDCDKDAFAVRHFVEQGHQIALCQSFAKNMGLYGERVGAFSLVCADAAEKKRVDSQLKILIRPLYSNPPIHGARIASEILSNPKLYQQWLGEVKAMADRIITMRALLKENLEKLGSKHDWSHITSQIGMFAYTGMTAEEMDRLAKEFSVYATKDGRISVAGITSDNVGRLAEAIYKVKG</sequence>
<feature type="transmembrane region" description="Helical" evidence="16">
    <location>
        <begin position="660"/>
        <end position="679"/>
    </location>
</feature>
<keyword evidence="6" id="KW-0813">Transport</keyword>
<comment type="similarity">
    <text evidence="4">Belongs to the major facilitator superfamily. Sugar transporter (TC 2.A.1.1) family.</text>
</comment>
<organism evidence="18 19">
    <name type="scientific">Purpureocillium lilacinum</name>
    <name type="common">Paecilomyces lilacinus</name>
    <dbReference type="NCBI Taxonomy" id="33203"/>
    <lineage>
        <taxon>Eukaryota</taxon>
        <taxon>Fungi</taxon>
        <taxon>Dikarya</taxon>
        <taxon>Ascomycota</taxon>
        <taxon>Pezizomycotina</taxon>
        <taxon>Sordariomycetes</taxon>
        <taxon>Hypocreomycetidae</taxon>
        <taxon>Hypocreales</taxon>
        <taxon>Ophiocordycipitaceae</taxon>
        <taxon>Purpureocillium</taxon>
    </lineage>
</organism>